<accession>A0A1M6HPR0</accession>
<keyword evidence="3" id="KW-1185">Reference proteome</keyword>
<protein>
    <submittedName>
        <fullName evidence="2">Uncharacterized protein</fullName>
    </submittedName>
</protein>
<evidence type="ECO:0000313" key="2">
    <source>
        <dbReference type="EMBL" id="SHJ24136.1"/>
    </source>
</evidence>
<dbReference type="EMBL" id="FQZA01000006">
    <property type="protein sequence ID" value="SHJ24136.1"/>
    <property type="molecule type" value="Genomic_DNA"/>
</dbReference>
<name>A0A1M6HPR0_9RHOB</name>
<reference evidence="2 3" key="1">
    <citation type="submission" date="2016-11" db="EMBL/GenBank/DDBJ databases">
        <authorList>
            <person name="Jaros S."/>
            <person name="Januszkiewicz K."/>
            <person name="Wedrychowicz H."/>
        </authorList>
    </citation>
    <scope>NUCLEOTIDE SEQUENCE [LARGE SCALE GENOMIC DNA]</scope>
    <source>
        <strain evidence="2 3">DSM 26892</strain>
    </source>
</reference>
<evidence type="ECO:0000256" key="1">
    <source>
        <dbReference type="SAM" id="MobiDB-lite"/>
    </source>
</evidence>
<feature type="region of interest" description="Disordered" evidence="1">
    <location>
        <begin position="113"/>
        <end position="135"/>
    </location>
</feature>
<evidence type="ECO:0000313" key="3">
    <source>
        <dbReference type="Proteomes" id="UP000184040"/>
    </source>
</evidence>
<sequence length="286" mass="31569">MSAGNCFYDLTSPDSSAIRECNSGKIELPARWPGFQCRDAWSYISFMAQWIALSILLSAALLGMPGTAQSEGTRTWEIDGNPVLRAGENPSPCWQLWEGAVLCHHGRWTRDDDPPGLARSSSANSEARKNGETAPRLEYLMDPNSPAAKVFAALSHPIPRTKGVMVIDPRLSDLHTALLYIRYEEVPRVLRSVVGPKPAGTSTTLFIVSEAFRAIEADQDHLWTVHWSVDDPPNAEGLLNALHAVDDLVVETSWRCREGPRIGASLFDCVESQPRQNISNSLNSFR</sequence>
<dbReference type="AlphaFoldDB" id="A0A1M6HPR0"/>
<proteinExistence type="predicted"/>
<organism evidence="2 3">
    <name type="scientific">Palleronia salina</name>
    <dbReference type="NCBI Taxonomy" id="313368"/>
    <lineage>
        <taxon>Bacteria</taxon>
        <taxon>Pseudomonadati</taxon>
        <taxon>Pseudomonadota</taxon>
        <taxon>Alphaproteobacteria</taxon>
        <taxon>Rhodobacterales</taxon>
        <taxon>Roseobacteraceae</taxon>
        <taxon>Palleronia</taxon>
    </lineage>
</organism>
<dbReference type="Proteomes" id="UP000184040">
    <property type="component" value="Unassembled WGS sequence"/>
</dbReference>
<gene>
    <name evidence="2" type="ORF">SAMN04488012_10693</name>
</gene>